<evidence type="ECO:0000256" key="1">
    <source>
        <dbReference type="SAM" id="Phobius"/>
    </source>
</evidence>
<keyword evidence="1" id="KW-0472">Membrane</keyword>
<evidence type="ECO:0000313" key="2">
    <source>
        <dbReference type="EMBL" id="MBX0304562.1"/>
    </source>
</evidence>
<dbReference type="AlphaFoldDB" id="A0A8J7YFJ8"/>
<keyword evidence="1" id="KW-0812">Transmembrane</keyword>
<gene>
    <name evidence="2" type="ORF">EGD98_12880</name>
</gene>
<evidence type="ECO:0000313" key="3">
    <source>
        <dbReference type="Proteomes" id="UP000783863"/>
    </source>
</evidence>
<proteinExistence type="predicted"/>
<accession>A0A8J7YFJ8</accession>
<feature type="transmembrane region" description="Helical" evidence="1">
    <location>
        <begin position="39"/>
        <end position="58"/>
    </location>
</feature>
<protein>
    <submittedName>
        <fullName evidence="2">Uncharacterized protein</fullName>
    </submittedName>
</protein>
<dbReference type="EMBL" id="RKLQ01000002">
    <property type="protein sequence ID" value="MBX0304562.1"/>
    <property type="molecule type" value="Genomic_DNA"/>
</dbReference>
<dbReference type="RefSeq" id="WP_220588775.1">
    <property type="nucleotide sequence ID" value="NZ_RKLQ01000002.1"/>
</dbReference>
<dbReference type="Proteomes" id="UP000783863">
    <property type="component" value="Unassembled WGS sequence"/>
</dbReference>
<comment type="caution">
    <text evidence="2">The sequence shown here is derived from an EMBL/GenBank/DDBJ whole genome shotgun (WGS) entry which is preliminary data.</text>
</comment>
<reference evidence="2" key="1">
    <citation type="submission" date="2021-06" db="EMBL/GenBank/DDBJ databases">
        <title>Halomicroarcula sp. F24A a new haloarchaeum isolated from saline soil.</title>
        <authorList>
            <person name="Duran-Viseras A."/>
            <person name="Sanchez-Porro C."/>
            <person name="Ventosa A."/>
        </authorList>
    </citation>
    <scope>NUCLEOTIDE SEQUENCE</scope>
    <source>
        <strain evidence="2">F24A</strain>
    </source>
</reference>
<keyword evidence="1" id="KW-1133">Transmembrane helix</keyword>
<organism evidence="2 3">
    <name type="scientific">Haloarcula salinisoli</name>
    <dbReference type="NCBI Taxonomy" id="2487746"/>
    <lineage>
        <taxon>Archaea</taxon>
        <taxon>Methanobacteriati</taxon>
        <taxon>Methanobacteriota</taxon>
        <taxon>Stenosarchaea group</taxon>
        <taxon>Halobacteria</taxon>
        <taxon>Halobacteriales</taxon>
        <taxon>Haloarculaceae</taxon>
        <taxon>Haloarcula</taxon>
    </lineage>
</organism>
<sequence length="123" mass="13145">MPARYDVLRYSDGTHRAVPAGDGQGVVGAHRRESRRQQLTGSLTAGFLAMVVLVLVGGVVYDSFVTTLGVGIGLGAVAAILRAERWTHEGPELAVSDASERVVRDYVDEFDPDEVTDPFDAGD</sequence>
<keyword evidence="3" id="KW-1185">Reference proteome</keyword>
<name>A0A8J7YFJ8_9EURY</name>